<accession>A0A0A0DAR6</accession>
<dbReference type="GO" id="GO:0000906">
    <property type="term" value="F:6,7-dimethyl-8-ribityllumazine synthase activity"/>
    <property type="evidence" value="ECO:0007669"/>
    <property type="project" value="UniProtKB-UniRule"/>
</dbReference>
<dbReference type="EMBL" id="JANX01000056">
    <property type="protein sequence ID" value="KGM34983.1"/>
    <property type="molecule type" value="Genomic_DNA"/>
</dbReference>
<comment type="caution">
    <text evidence="8">The sequence shown here is derived from an EMBL/GenBank/DDBJ whole genome shotgun (WGS) entry which is preliminary data.</text>
</comment>
<organism evidence="8 9">
    <name type="scientific">Inquilinus limosus MP06</name>
    <dbReference type="NCBI Taxonomy" id="1398085"/>
    <lineage>
        <taxon>Bacteria</taxon>
        <taxon>Pseudomonadati</taxon>
        <taxon>Pseudomonadota</taxon>
        <taxon>Alphaproteobacteria</taxon>
        <taxon>Rhodospirillales</taxon>
        <taxon>Rhodospirillaceae</taxon>
        <taxon>Inquilinus</taxon>
    </lineage>
</organism>
<evidence type="ECO:0000256" key="3">
    <source>
        <dbReference type="ARBA" id="ARBA00012664"/>
    </source>
</evidence>
<feature type="binding site" evidence="7">
    <location>
        <position position="23"/>
    </location>
    <ligand>
        <name>5-amino-6-(D-ribitylamino)uracil</name>
        <dbReference type="ChEBI" id="CHEBI:15934"/>
    </ligand>
</feature>
<feature type="binding site" evidence="7">
    <location>
        <begin position="57"/>
        <end position="59"/>
    </location>
    <ligand>
        <name>5-amino-6-(D-ribitylamino)uracil</name>
        <dbReference type="ChEBI" id="CHEBI:15934"/>
    </ligand>
</feature>
<comment type="caution">
    <text evidence="7">Lacks conserved residue(s) required for the propagation of feature annotation.</text>
</comment>
<dbReference type="InterPro" id="IPR034964">
    <property type="entry name" value="LS"/>
</dbReference>
<comment type="function">
    <text evidence="7">Catalyzes the formation of 6,7-dimethyl-8-ribityllumazine by condensation of 5-amino-6-(D-ribitylamino)uracil with 3,4-dihydroxy-2-butanone 4-phosphate. This is the penultimate step in the biosynthesis of riboflavin.</text>
</comment>
<evidence type="ECO:0000313" key="8">
    <source>
        <dbReference type="EMBL" id="KGM34983.1"/>
    </source>
</evidence>
<dbReference type="RefSeq" id="WP_034833607.1">
    <property type="nucleotide sequence ID" value="NZ_JANX01000056.1"/>
</dbReference>
<dbReference type="AlphaFoldDB" id="A0A0A0DAR6"/>
<protein>
    <recommendedName>
        <fullName evidence="3 7">6,7-dimethyl-8-ribityllumazine synthase</fullName>
        <shortName evidence="7">DMRL synthase</shortName>
        <shortName evidence="7">LS</shortName>
        <shortName evidence="7">Lumazine synthase</shortName>
        <ecNumber evidence="3 7">2.5.1.78</ecNumber>
    </recommendedName>
</protein>
<evidence type="ECO:0000313" key="9">
    <source>
        <dbReference type="Proteomes" id="UP000029995"/>
    </source>
</evidence>
<dbReference type="UniPathway" id="UPA00275">
    <property type="reaction ID" value="UER00404"/>
</dbReference>
<dbReference type="GO" id="GO:0005829">
    <property type="term" value="C:cytosol"/>
    <property type="evidence" value="ECO:0007669"/>
    <property type="project" value="TreeGrafter"/>
</dbReference>
<dbReference type="InterPro" id="IPR002180">
    <property type="entry name" value="LS/RS"/>
</dbReference>
<comment type="similarity">
    <text evidence="2 7">Belongs to the DMRL synthase family.</text>
</comment>
<dbReference type="Pfam" id="PF00885">
    <property type="entry name" value="DMRL_synthase"/>
    <property type="match status" value="1"/>
</dbReference>
<dbReference type="NCBIfam" id="NF009084">
    <property type="entry name" value="PRK12419.1"/>
    <property type="match status" value="1"/>
</dbReference>
<evidence type="ECO:0000256" key="1">
    <source>
        <dbReference type="ARBA" id="ARBA00004917"/>
    </source>
</evidence>
<feature type="active site" description="Proton donor" evidence="7">
    <location>
        <position position="89"/>
    </location>
</feature>
<proteinExistence type="inferred from homology"/>
<evidence type="ECO:0000256" key="7">
    <source>
        <dbReference type="HAMAP-Rule" id="MF_00178"/>
    </source>
</evidence>
<dbReference type="GO" id="GO:0009231">
    <property type="term" value="P:riboflavin biosynthetic process"/>
    <property type="evidence" value="ECO:0007669"/>
    <property type="project" value="UniProtKB-UniRule"/>
</dbReference>
<dbReference type="HAMAP" id="MF_00178">
    <property type="entry name" value="Lumazine_synth"/>
    <property type="match status" value="1"/>
</dbReference>
<dbReference type="SUPFAM" id="SSF52121">
    <property type="entry name" value="Lumazine synthase"/>
    <property type="match status" value="1"/>
</dbReference>
<keyword evidence="4 7" id="KW-0686">Riboflavin biosynthesis</keyword>
<dbReference type="PANTHER" id="PTHR21058">
    <property type="entry name" value="6,7-DIMETHYL-8-RIBITYLLUMAZINE SYNTHASE DMRL SYNTHASE LUMAZINE SYNTHASE"/>
    <property type="match status" value="1"/>
</dbReference>
<dbReference type="EC" id="2.5.1.78" evidence="3 7"/>
<feature type="binding site" evidence="7">
    <location>
        <position position="114"/>
    </location>
    <ligand>
        <name>5-amino-6-(D-ribitylamino)uracil</name>
        <dbReference type="ChEBI" id="CHEBI:15934"/>
    </ligand>
</feature>
<dbReference type="Gene3D" id="3.40.50.960">
    <property type="entry name" value="Lumazine/riboflavin synthase"/>
    <property type="match status" value="1"/>
</dbReference>
<gene>
    <name evidence="7" type="primary">ribH</name>
    <name evidence="8" type="ORF">P409_07195</name>
</gene>
<evidence type="ECO:0000256" key="5">
    <source>
        <dbReference type="ARBA" id="ARBA00022679"/>
    </source>
</evidence>
<sequence length="166" mass="18003">MNQPLSASSRTDTPRIAFIQACWHRDIVDQCKTAFLAEIAQAGAAAPEVDLFEVPGVFEIPLHAQLLAKSGRYDAIVATGFIVDGGIYRHEFVSTAVIDALMRVQLDTEVPVLSAVLTPQRFHEHEAHAAFFRDHFLVKGKEAAEAALKTIAAVGRLRGQGLRAAA</sequence>
<dbReference type="Proteomes" id="UP000029995">
    <property type="component" value="Unassembled WGS sequence"/>
</dbReference>
<keyword evidence="5 7" id="KW-0808">Transferase</keyword>
<evidence type="ECO:0000256" key="4">
    <source>
        <dbReference type="ARBA" id="ARBA00022619"/>
    </source>
</evidence>
<reference evidence="8 9" key="1">
    <citation type="submission" date="2014-01" db="EMBL/GenBank/DDBJ databases">
        <title>Genome sequence determination for a cystic fibrosis isolate, Inquilinus limosus.</title>
        <authorList>
            <person name="Pino M."/>
            <person name="Di Conza J."/>
            <person name="Gutkind G."/>
        </authorList>
    </citation>
    <scope>NUCLEOTIDE SEQUENCE [LARGE SCALE GENOMIC DNA]</scope>
    <source>
        <strain evidence="8 9">MP06</strain>
    </source>
</reference>
<evidence type="ECO:0000256" key="6">
    <source>
        <dbReference type="ARBA" id="ARBA00048785"/>
    </source>
</evidence>
<dbReference type="OrthoDB" id="9797659at2"/>
<comment type="pathway">
    <text evidence="1 7">Cofactor biosynthesis; riboflavin biosynthesis; riboflavin from 2-hydroxy-3-oxobutyl phosphate and 5-amino-6-(D-ribitylamino)uracil: step 1/2.</text>
</comment>
<evidence type="ECO:0000256" key="2">
    <source>
        <dbReference type="ARBA" id="ARBA00007424"/>
    </source>
</evidence>
<feature type="binding site" evidence="7">
    <location>
        <position position="128"/>
    </location>
    <ligand>
        <name>(2S)-2-hydroxy-3-oxobutyl phosphate</name>
        <dbReference type="ChEBI" id="CHEBI:58830"/>
    </ligand>
</feature>
<comment type="catalytic activity">
    <reaction evidence="6 7">
        <text>(2S)-2-hydroxy-3-oxobutyl phosphate + 5-amino-6-(D-ribitylamino)uracil = 6,7-dimethyl-8-(1-D-ribityl)lumazine + phosphate + 2 H2O + H(+)</text>
        <dbReference type="Rhea" id="RHEA:26152"/>
        <dbReference type="ChEBI" id="CHEBI:15377"/>
        <dbReference type="ChEBI" id="CHEBI:15378"/>
        <dbReference type="ChEBI" id="CHEBI:15934"/>
        <dbReference type="ChEBI" id="CHEBI:43474"/>
        <dbReference type="ChEBI" id="CHEBI:58201"/>
        <dbReference type="ChEBI" id="CHEBI:58830"/>
        <dbReference type="EC" id="2.5.1.78"/>
    </reaction>
</comment>
<dbReference type="PANTHER" id="PTHR21058:SF0">
    <property type="entry name" value="6,7-DIMETHYL-8-RIBITYLLUMAZINE SYNTHASE"/>
    <property type="match status" value="1"/>
</dbReference>
<name>A0A0A0DAR6_9PROT</name>
<dbReference type="GO" id="GO:0009349">
    <property type="term" value="C:riboflavin synthase complex"/>
    <property type="evidence" value="ECO:0007669"/>
    <property type="project" value="InterPro"/>
</dbReference>
<dbReference type="InterPro" id="IPR036467">
    <property type="entry name" value="LS/RS_sf"/>
</dbReference>
<feature type="binding site" evidence="7">
    <location>
        <begin position="81"/>
        <end position="83"/>
    </location>
    <ligand>
        <name>5-amino-6-(D-ribitylamino)uracil</name>
        <dbReference type="ChEBI" id="CHEBI:15934"/>
    </ligand>
</feature>